<feature type="domain" description="PBP" evidence="11">
    <location>
        <begin position="199"/>
        <end position="312"/>
    </location>
</feature>
<comment type="caution">
    <text evidence="12">The sequence shown here is derived from an EMBL/GenBank/DDBJ whole genome shotgun (WGS) entry which is preliminary data.</text>
</comment>
<evidence type="ECO:0000256" key="8">
    <source>
        <dbReference type="ARBA" id="ARBA00023288"/>
    </source>
</evidence>
<sequence length="315" mass="32916">MKKKLLSVMLVGALAISALTGCGSKETASDDSQKTGTTTEADSSSDAADTSDFDNSEMINVQSREDGSGTRGAFIELFGIEEKDADGNKIDNTTEEANITNSTEVMLTSVAGDEYAIGYVSLGSLNDTVKALKIDGAEATAENIKAGTYKIARPFNIATKGDATGLAADFINYIMSDEGQKVIEDNGYISQGSNGAFTSDGSTGKIVVAGSSSVKPVMEKLIEAYKAINKDAEIELQESDSTTGMIAAMEGTCDIGMASRELKDSETEGGLTAQVIAMDGIAVVVNNSNPMDEMSSDNVKDIFTGAVTTWDEVAK</sequence>
<evidence type="ECO:0000256" key="6">
    <source>
        <dbReference type="ARBA" id="ARBA00022729"/>
    </source>
</evidence>
<dbReference type="GO" id="GO:0006817">
    <property type="term" value="P:phosphate ion transport"/>
    <property type="evidence" value="ECO:0007669"/>
    <property type="project" value="UniProtKB-KW"/>
</dbReference>
<dbReference type="EMBL" id="JAJEQW010000004">
    <property type="protein sequence ID" value="MCC2241749.1"/>
    <property type="molecule type" value="Genomic_DNA"/>
</dbReference>
<dbReference type="PANTHER" id="PTHR30570:SF1">
    <property type="entry name" value="PHOSPHATE-BINDING PROTEIN PSTS"/>
    <property type="match status" value="1"/>
</dbReference>
<reference evidence="12" key="1">
    <citation type="submission" date="2021-10" db="EMBL/GenBank/DDBJ databases">
        <title>Anaerobic single-cell dispensing facilitates the cultivation of human gut bacteria.</title>
        <authorList>
            <person name="Afrizal A."/>
        </authorList>
    </citation>
    <scope>NUCLEOTIDE SEQUENCE</scope>
    <source>
        <strain evidence="12">CLA-AA-H204</strain>
    </source>
</reference>
<proteinExistence type="inferred from homology"/>
<dbReference type="InterPro" id="IPR024370">
    <property type="entry name" value="PBP_domain"/>
</dbReference>
<dbReference type="Proteomes" id="UP001198893">
    <property type="component" value="Unassembled WGS sequence"/>
</dbReference>
<evidence type="ECO:0000256" key="2">
    <source>
        <dbReference type="ARBA" id="ARBA00004193"/>
    </source>
</evidence>
<dbReference type="PANTHER" id="PTHR30570">
    <property type="entry name" value="PERIPLASMIC PHOSPHATE BINDING COMPONENT OF PHOSPHATE ABC TRANSPORTER"/>
    <property type="match status" value="1"/>
</dbReference>
<evidence type="ECO:0000256" key="4">
    <source>
        <dbReference type="ARBA" id="ARBA00011529"/>
    </source>
</evidence>
<dbReference type="Gene3D" id="3.40.190.10">
    <property type="entry name" value="Periplasmic binding protein-like II"/>
    <property type="match status" value="2"/>
</dbReference>
<feature type="chain" id="PRO_5043823286" evidence="10">
    <location>
        <begin position="21"/>
        <end position="315"/>
    </location>
</feature>
<evidence type="ECO:0000259" key="11">
    <source>
        <dbReference type="Pfam" id="PF12849"/>
    </source>
</evidence>
<keyword evidence="7" id="KW-0564">Palmitate</keyword>
<keyword evidence="5" id="KW-0592">Phosphate transport</keyword>
<gene>
    <name evidence="12" type="ORF">LKD47_05440</name>
</gene>
<feature type="signal peptide" evidence="10">
    <location>
        <begin position="1"/>
        <end position="20"/>
    </location>
</feature>
<name>A0AAW4WM56_9FIRM</name>
<evidence type="ECO:0000256" key="9">
    <source>
        <dbReference type="SAM" id="MobiDB-lite"/>
    </source>
</evidence>
<accession>A0AAW4WM56</accession>
<feature type="region of interest" description="Disordered" evidence="9">
    <location>
        <begin position="23"/>
        <end position="67"/>
    </location>
</feature>
<keyword evidence="6 10" id="KW-0732">Signal</keyword>
<evidence type="ECO:0000256" key="10">
    <source>
        <dbReference type="SAM" id="SignalP"/>
    </source>
</evidence>
<evidence type="ECO:0000256" key="3">
    <source>
        <dbReference type="ARBA" id="ARBA00008725"/>
    </source>
</evidence>
<keyword evidence="8" id="KW-0449">Lipoprotein</keyword>
<dbReference type="AlphaFoldDB" id="A0AAW4WM56"/>
<organism evidence="12 13">
    <name type="scientific">Roseburia amylophila</name>
    <dbReference type="NCBI Taxonomy" id="2981794"/>
    <lineage>
        <taxon>Bacteria</taxon>
        <taxon>Bacillati</taxon>
        <taxon>Bacillota</taxon>
        <taxon>Clostridia</taxon>
        <taxon>Lachnospirales</taxon>
        <taxon>Lachnospiraceae</taxon>
        <taxon>Roseburia</taxon>
    </lineage>
</organism>
<dbReference type="SUPFAM" id="SSF53850">
    <property type="entry name" value="Periplasmic binding protein-like II"/>
    <property type="match status" value="2"/>
</dbReference>
<dbReference type="GO" id="GO:0005886">
    <property type="term" value="C:plasma membrane"/>
    <property type="evidence" value="ECO:0007669"/>
    <property type="project" value="UniProtKB-SubCell"/>
</dbReference>
<comment type="subunit">
    <text evidence="4">The complex is composed of two ATP-binding proteins (PstB), two transmembrane proteins (PstC and PstA) and a solute-binding protein (PstS).</text>
</comment>
<keyword evidence="5" id="KW-0813">Transport</keyword>
<protein>
    <submittedName>
        <fullName evidence="12">Substrate-binding domain-containing protein</fullName>
    </submittedName>
</protein>
<evidence type="ECO:0000256" key="1">
    <source>
        <dbReference type="ARBA" id="ARBA00002841"/>
    </source>
</evidence>
<dbReference type="PROSITE" id="PS51257">
    <property type="entry name" value="PROKAR_LIPOPROTEIN"/>
    <property type="match status" value="1"/>
</dbReference>
<evidence type="ECO:0000313" key="12">
    <source>
        <dbReference type="EMBL" id="MCC2241749.1"/>
    </source>
</evidence>
<dbReference type="RefSeq" id="WP_227701270.1">
    <property type="nucleotide sequence ID" value="NZ_JAJEQW010000004.1"/>
</dbReference>
<comment type="subcellular location">
    <subcellularLocation>
        <location evidence="2">Cell membrane</location>
        <topology evidence="2">Lipid-anchor</topology>
    </subcellularLocation>
</comment>
<evidence type="ECO:0000256" key="5">
    <source>
        <dbReference type="ARBA" id="ARBA00022592"/>
    </source>
</evidence>
<evidence type="ECO:0000313" key="13">
    <source>
        <dbReference type="Proteomes" id="UP001198893"/>
    </source>
</evidence>
<evidence type="ECO:0000256" key="7">
    <source>
        <dbReference type="ARBA" id="ARBA00023139"/>
    </source>
</evidence>
<feature type="compositionally biased region" description="Low complexity" evidence="9">
    <location>
        <begin position="35"/>
        <end position="48"/>
    </location>
</feature>
<comment type="function">
    <text evidence="1">Part of the ABC transporter complex PstSACB involved in phosphate import.</text>
</comment>
<comment type="similarity">
    <text evidence="3">Belongs to the PstS family.</text>
</comment>
<dbReference type="Pfam" id="PF12849">
    <property type="entry name" value="PBP_like_2"/>
    <property type="match status" value="2"/>
</dbReference>
<feature type="domain" description="PBP" evidence="11">
    <location>
        <begin position="56"/>
        <end position="178"/>
    </location>
</feature>
<dbReference type="InterPro" id="IPR050811">
    <property type="entry name" value="Phosphate_ABC_transporter"/>
</dbReference>